<dbReference type="Gramene" id="Kaladp0032s0269.1.v1.1">
    <property type="protein sequence ID" value="Kaladp0032s0269.1.v1.1"/>
    <property type="gene ID" value="Kaladp0032s0269.v1.1"/>
</dbReference>
<evidence type="ECO:0000313" key="2">
    <source>
        <dbReference type="Proteomes" id="UP000594263"/>
    </source>
</evidence>
<sequence length="106" mass="11317">MFKSSLKEATGVLLGCDHEKAMAADGSCESSDSSAADQAILGRRKGLRSCSKAVESDDLSESSQAAEELAGYLDSVSLLVFVRSERRGPEEKRLESSIQLLVFICG</sequence>
<reference evidence="1" key="1">
    <citation type="submission" date="2021-01" db="UniProtKB">
        <authorList>
            <consortium name="EnsemblPlants"/>
        </authorList>
    </citation>
    <scope>IDENTIFICATION</scope>
</reference>
<accession>A0A7N0TCR6</accession>
<proteinExistence type="predicted"/>
<keyword evidence="2" id="KW-1185">Reference proteome</keyword>
<dbReference type="Proteomes" id="UP000594263">
    <property type="component" value="Unplaced"/>
</dbReference>
<evidence type="ECO:0000313" key="1">
    <source>
        <dbReference type="EnsemblPlants" id="Kaladp0032s0269.1.v1.1"/>
    </source>
</evidence>
<organism evidence="1 2">
    <name type="scientific">Kalanchoe fedtschenkoi</name>
    <name type="common">Lavender scallops</name>
    <name type="synonym">South American air plant</name>
    <dbReference type="NCBI Taxonomy" id="63787"/>
    <lineage>
        <taxon>Eukaryota</taxon>
        <taxon>Viridiplantae</taxon>
        <taxon>Streptophyta</taxon>
        <taxon>Embryophyta</taxon>
        <taxon>Tracheophyta</taxon>
        <taxon>Spermatophyta</taxon>
        <taxon>Magnoliopsida</taxon>
        <taxon>eudicotyledons</taxon>
        <taxon>Gunneridae</taxon>
        <taxon>Pentapetalae</taxon>
        <taxon>Saxifragales</taxon>
        <taxon>Crassulaceae</taxon>
        <taxon>Kalanchoe</taxon>
    </lineage>
</organism>
<dbReference type="AlphaFoldDB" id="A0A7N0TCR6"/>
<name>A0A7N0TCR6_KALFE</name>
<protein>
    <submittedName>
        <fullName evidence="1">Uncharacterized protein</fullName>
    </submittedName>
</protein>
<dbReference type="EnsemblPlants" id="Kaladp0032s0269.1.v1.1">
    <property type="protein sequence ID" value="Kaladp0032s0269.1.v1.1"/>
    <property type="gene ID" value="Kaladp0032s0269.v1.1"/>
</dbReference>